<evidence type="ECO:0000256" key="13">
    <source>
        <dbReference type="ARBA" id="ARBA00022982"/>
    </source>
</evidence>
<evidence type="ECO:0000259" key="23">
    <source>
        <dbReference type="PROSITE" id="PS51007"/>
    </source>
</evidence>
<dbReference type="GO" id="GO:0006119">
    <property type="term" value="P:oxidative phosphorylation"/>
    <property type="evidence" value="ECO:0007669"/>
    <property type="project" value="UniProtKB-UniPathway"/>
</dbReference>
<dbReference type="InterPro" id="IPR009056">
    <property type="entry name" value="Cyt_c-like_dom"/>
</dbReference>
<dbReference type="InterPro" id="IPR004678">
    <property type="entry name" value="Cyt_c_oxidase_cbb3_su3"/>
</dbReference>
<evidence type="ECO:0000256" key="17">
    <source>
        <dbReference type="ARBA" id="ARBA00023065"/>
    </source>
</evidence>
<feature type="binding site" description="covalent" evidence="21">
    <location>
        <position position="129"/>
    </location>
    <ligand>
        <name>heme c</name>
        <dbReference type="ChEBI" id="CHEBI:61717"/>
        <label>1</label>
    </ligand>
</feature>
<keyword evidence="14 22" id="KW-1133">Transmembrane helix</keyword>
<dbReference type="Gene3D" id="6.10.280.130">
    <property type="match status" value="1"/>
</dbReference>
<keyword evidence="17 19" id="KW-0406">Ion transport</keyword>
<keyword evidence="10 19" id="KW-0479">Metal-binding</keyword>
<feature type="transmembrane region" description="Helical" evidence="22">
    <location>
        <begin position="37"/>
        <end position="55"/>
    </location>
</feature>
<dbReference type="InterPro" id="IPR008168">
    <property type="entry name" value="Cyt_C_IC"/>
</dbReference>
<dbReference type="InterPro" id="IPR050597">
    <property type="entry name" value="Cytochrome_c_Oxidase_Subunit"/>
</dbReference>
<dbReference type="Pfam" id="PF14715">
    <property type="entry name" value="FixP_N"/>
    <property type="match status" value="1"/>
</dbReference>
<dbReference type="PIRSF" id="PIRSF000006">
    <property type="entry name" value="Cbb3-Cox_fixP"/>
    <property type="match status" value="1"/>
</dbReference>
<dbReference type="SUPFAM" id="SSF46626">
    <property type="entry name" value="Cytochrome c"/>
    <property type="match status" value="2"/>
</dbReference>
<evidence type="ECO:0000256" key="10">
    <source>
        <dbReference type="ARBA" id="ARBA00022723"/>
    </source>
</evidence>
<proteinExistence type="inferred from homology"/>
<gene>
    <name evidence="24" type="ORF">SAMN05444336_102158</name>
</gene>
<dbReference type="Proteomes" id="UP000199118">
    <property type="component" value="Unassembled WGS sequence"/>
</dbReference>
<dbReference type="PROSITE" id="PS51007">
    <property type="entry name" value="CYTC"/>
    <property type="match status" value="2"/>
</dbReference>
<dbReference type="GO" id="GO:0005506">
    <property type="term" value="F:iron ion binding"/>
    <property type="evidence" value="ECO:0007669"/>
    <property type="project" value="InterPro"/>
</dbReference>
<keyword evidence="7 19" id="KW-0349">Heme</keyword>
<evidence type="ECO:0000256" key="20">
    <source>
        <dbReference type="PIRSR" id="PIRSR000006-1"/>
    </source>
</evidence>
<dbReference type="AlphaFoldDB" id="A0A1H2VT93"/>
<evidence type="ECO:0000256" key="19">
    <source>
        <dbReference type="PIRNR" id="PIRNR000006"/>
    </source>
</evidence>
<feature type="binding site" description="axial binding residue" evidence="20">
    <location>
        <position position="227"/>
    </location>
    <ligand>
        <name>heme c</name>
        <dbReference type="ChEBI" id="CHEBI:61717"/>
        <label>2</label>
    </ligand>
    <ligandPart>
        <name>Fe</name>
        <dbReference type="ChEBI" id="CHEBI:18248"/>
    </ligandPart>
</feature>
<dbReference type="Gene3D" id="1.10.760.10">
    <property type="entry name" value="Cytochrome c-like domain"/>
    <property type="match status" value="2"/>
</dbReference>
<dbReference type="NCBIfam" id="TIGR00782">
    <property type="entry name" value="ccoP"/>
    <property type="match status" value="1"/>
</dbReference>
<dbReference type="GO" id="GO:0020037">
    <property type="term" value="F:heme binding"/>
    <property type="evidence" value="ECO:0007669"/>
    <property type="project" value="InterPro"/>
</dbReference>
<feature type="binding site" description="covalent" evidence="21">
    <location>
        <position position="223"/>
    </location>
    <ligand>
        <name>heme c</name>
        <dbReference type="ChEBI" id="CHEBI:61717"/>
        <label>2</label>
    </ligand>
</feature>
<dbReference type="STRING" id="356660.SAMN05444336_102158"/>
<keyword evidence="15 19" id="KW-0560">Oxidoreductase</keyword>
<accession>A0A1H2VT93</accession>
<keyword evidence="4 19" id="KW-0813">Transport</keyword>
<evidence type="ECO:0000256" key="15">
    <source>
        <dbReference type="ARBA" id="ARBA00023002"/>
    </source>
</evidence>
<dbReference type="GO" id="GO:0016491">
    <property type="term" value="F:oxidoreductase activity"/>
    <property type="evidence" value="ECO:0007669"/>
    <property type="project" value="UniProtKB-KW"/>
</dbReference>
<keyword evidence="8 19" id="KW-0679">Respiratory chain</keyword>
<keyword evidence="11" id="KW-0677">Repeat</keyword>
<evidence type="ECO:0000256" key="2">
    <source>
        <dbReference type="ARBA" id="ARBA00004673"/>
    </source>
</evidence>
<evidence type="ECO:0000256" key="16">
    <source>
        <dbReference type="ARBA" id="ARBA00023004"/>
    </source>
</evidence>
<dbReference type="PRINTS" id="PR00605">
    <property type="entry name" value="CYTCHROMECIC"/>
</dbReference>
<dbReference type="InterPro" id="IPR038414">
    <property type="entry name" value="CcoP_N_sf"/>
</dbReference>
<dbReference type="UniPathway" id="UPA00705"/>
<evidence type="ECO:0000256" key="5">
    <source>
        <dbReference type="ARBA" id="ARBA00022475"/>
    </source>
</evidence>
<keyword evidence="6 19" id="KW-0997">Cell inner membrane</keyword>
<keyword evidence="25" id="KW-1185">Reference proteome</keyword>
<feature type="binding site" description="axial binding residue" evidence="20">
    <location>
        <position position="130"/>
    </location>
    <ligand>
        <name>heme c</name>
        <dbReference type="ChEBI" id="CHEBI:61717"/>
        <label>1</label>
    </ligand>
    <ligandPart>
        <name>Fe</name>
        <dbReference type="ChEBI" id="CHEBI:18248"/>
    </ligandPart>
</feature>
<dbReference type="GO" id="GO:0005886">
    <property type="term" value="C:plasma membrane"/>
    <property type="evidence" value="ECO:0007669"/>
    <property type="project" value="UniProtKB-SubCell"/>
</dbReference>
<dbReference type="GO" id="GO:1902600">
    <property type="term" value="P:proton transmembrane transport"/>
    <property type="evidence" value="ECO:0007669"/>
    <property type="project" value="UniProtKB-KW"/>
</dbReference>
<feature type="binding site" description="covalent" evidence="21">
    <location>
        <position position="126"/>
    </location>
    <ligand>
        <name>heme c</name>
        <dbReference type="ChEBI" id="CHEBI:61717"/>
        <label>1</label>
    </ligand>
</feature>
<evidence type="ECO:0000256" key="4">
    <source>
        <dbReference type="ARBA" id="ARBA00022448"/>
    </source>
</evidence>
<dbReference type="InterPro" id="IPR032858">
    <property type="entry name" value="CcoP_N"/>
</dbReference>
<comment type="function">
    <text evidence="19">C-type cytochrome. Part of the cbb3-type cytochrome c oxidase complex.</text>
</comment>
<dbReference type="Pfam" id="PF13442">
    <property type="entry name" value="Cytochrome_CBB3"/>
    <property type="match status" value="2"/>
</dbReference>
<feature type="binding site" description="covalent" evidence="21">
    <location>
        <position position="226"/>
    </location>
    <ligand>
        <name>heme c</name>
        <dbReference type="ChEBI" id="CHEBI:61717"/>
        <label>2</label>
    </ligand>
</feature>
<evidence type="ECO:0000256" key="7">
    <source>
        <dbReference type="ARBA" id="ARBA00022617"/>
    </source>
</evidence>
<comment type="subcellular location">
    <subcellularLocation>
        <location evidence="1 19">Cell inner membrane</location>
    </subcellularLocation>
</comment>
<dbReference type="EMBL" id="FNMZ01000002">
    <property type="protein sequence ID" value="SDW71174.1"/>
    <property type="molecule type" value="Genomic_DNA"/>
</dbReference>
<evidence type="ECO:0000256" key="11">
    <source>
        <dbReference type="ARBA" id="ARBA00022737"/>
    </source>
</evidence>
<organism evidence="24 25">
    <name type="scientific">Albimonas donghaensis</name>
    <dbReference type="NCBI Taxonomy" id="356660"/>
    <lineage>
        <taxon>Bacteria</taxon>
        <taxon>Pseudomonadati</taxon>
        <taxon>Pseudomonadota</taxon>
        <taxon>Alphaproteobacteria</taxon>
        <taxon>Rhodobacterales</taxon>
        <taxon>Paracoccaceae</taxon>
        <taxon>Albimonas</taxon>
    </lineage>
</organism>
<sequence>MADHNDDHREVDEVSGVQTTGHEWDEIKELDNPMPRWWLYTFYATVIWGVAYTVAMPSWPLISEAFGGVMGYSSRTEVTEAIAGHKAAQSVYTDRIAEMGVDDIAADDELMQFAQAGGAAIFRTWCAQCHGAGAAGGIGYPNLNDDDWLWGGTRQAIYDTIAHGVRWDEDPDTRFSEMPAFGVDGLLEKEQVAEVVEYVYGLTHDDADPALADPGAVVFADNCVSCHGEDAGGMQDLGAPSLTDRIWLYGGDREALTQTVTYSRRGVMPSWVQRLGEADVKQVALYVHSLGGGETE</sequence>
<comment type="pathway">
    <text evidence="2 19">Energy metabolism; oxidative phosphorylation.</text>
</comment>
<dbReference type="RefSeq" id="WP_092680436.1">
    <property type="nucleotide sequence ID" value="NZ_FNMZ01000002.1"/>
</dbReference>
<keyword evidence="18 19" id="KW-0472">Membrane</keyword>
<name>A0A1H2VT93_9RHOB</name>
<keyword evidence="12 19" id="KW-0375">Hydrogen ion transport</keyword>
<feature type="domain" description="Cytochrome c" evidence="23">
    <location>
        <begin position="113"/>
        <end position="203"/>
    </location>
</feature>
<evidence type="ECO:0000256" key="3">
    <source>
        <dbReference type="ARBA" id="ARBA00006113"/>
    </source>
</evidence>
<protein>
    <recommendedName>
        <fullName evidence="19">Cbb3-type cytochrome c oxidase subunit</fullName>
    </recommendedName>
</protein>
<keyword evidence="16 19" id="KW-0408">Iron</keyword>
<reference evidence="24 25" key="1">
    <citation type="submission" date="2016-10" db="EMBL/GenBank/DDBJ databases">
        <authorList>
            <person name="de Groot N.N."/>
        </authorList>
    </citation>
    <scope>NUCLEOTIDE SEQUENCE [LARGE SCALE GENOMIC DNA]</scope>
    <source>
        <strain evidence="24 25">DSM 17890</strain>
    </source>
</reference>
<evidence type="ECO:0000256" key="21">
    <source>
        <dbReference type="PIRSR" id="PIRSR000006-2"/>
    </source>
</evidence>
<keyword evidence="9 22" id="KW-0812">Transmembrane</keyword>
<feature type="binding site" description="axial binding residue" evidence="20">
    <location>
        <position position="268"/>
    </location>
    <ligand>
        <name>heme c</name>
        <dbReference type="ChEBI" id="CHEBI:61717"/>
        <label>1</label>
    </ligand>
    <ligandPart>
        <name>Fe</name>
        <dbReference type="ChEBI" id="CHEBI:18248"/>
    </ligandPart>
</feature>
<evidence type="ECO:0000256" key="8">
    <source>
        <dbReference type="ARBA" id="ARBA00022660"/>
    </source>
</evidence>
<evidence type="ECO:0000256" key="12">
    <source>
        <dbReference type="ARBA" id="ARBA00022781"/>
    </source>
</evidence>
<evidence type="ECO:0000256" key="6">
    <source>
        <dbReference type="ARBA" id="ARBA00022519"/>
    </source>
</evidence>
<evidence type="ECO:0000256" key="1">
    <source>
        <dbReference type="ARBA" id="ARBA00004533"/>
    </source>
</evidence>
<comment type="cofactor">
    <cofactor evidence="19 21">
        <name>heme c</name>
        <dbReference type="ChEBI" id="CHEBI:61717"/>
    </cofactor>
    <text evidence="19 21">Binds 2 heme C groups per subunit.</text>
</comment>
<dbReference type="GO" id="GO:0009055">
    <property type="term" value="F:electron transfer activity"/>
    <property type="evidence" value="ECO:0007669"/>
    <property type="project" value="InterPro"/>
</dbReference>
<dbReference type="PANTHER" id="PTHR33751">
    <property type="entry name" value="CBB3-TYPE CYTOCHROME C OXIDASE SUBUNIT FIXP"/>
    <property type="match status" value="1"/>
</dbReference>
<keyword evidence="5 19" id="KW-1003">Cell membrane</keyword>
<keyword evidence="13 19" id="KW-0249">Electron transport</keyword>
<evidence type="ECO:0000256" key="22">
    <source>
        <dbReference type="SAM" id="Phobius"/>
    </source>
</evidence>
<evidence type="ECO:0000256" key="14">
    <source>
        <dbReference type="ARBA" id="ARBA00022989"/>
    </source>
</evidence>
<feature type="binding site" description="axial binding residue" evidence="20">
    <location>
        <position position="178"/>
    </location>
    <ligand>
        <name>heme c</name>
        <dbReference type="ChEBI" id="CHEBI:61717"/>
        <label>2</label>
    </ligand>
    <ligandPart>
        <name>Fe</name>
        <dbReference type="ChEBI" id="CHEBI:18248"/>
    </ligandPart>
</feature>
<evidence type="ECO:0000256" key="18">
    <source>
        <dbReference type="ARBA" id="ARBA00023136"/>
    </source>
</evidence>
<evidence type="ECO:0000256" key="9">
    <source>
        <dbReference type="ARBA" id="ARBA00022692"/>
    </source>
</evidence>
<comment type="subunit">
    <text evidence="19">Component of the cbb3-type cytochrome c oxidase.</text>
</comment>
<feature type="domain" description="Cytochrome c" evidence="23">
    <location>
        <begin position="210"/>
        <end position="291"/>
    </location>
</feature>
<dbReference type="PANTHER" id="PTHR33751:SF1">
    <property type="entry name" value="CBB3-TYPE CYTOCHROME C OXIDASE SUBUNIT FIXP"/>
    <property type="match status" value="1"/>
</dbReference>
<evidence type="ECO:0000313" key="24">
    <source>
        <dbReference type="EMBL" id="SDW71174.1"/>
    </source>
</evidence>
<evidence type="ECO:0000313" key="25">
    <source>
        <dbReference type="Proteomes" id="UP000199118"/>
    </source>
</evidence>
<comment type="similarity">
    <text evidence="3 19">Belongs to the CcoP / FixP family.</text>
</comment>
<dbReference type="InterPro" id="IPR036909">
    <property type="entry name" value="Cyt_c-like_dom_sf"/>
</dbReference>
<dbReference type="OrthoDB" id="9811281at2"/>